<dbReference type="RefSeq" id="WP_145854386.1">
    <property type="nucleotide sequence ID" value="NZ_RPFW01000003.1"/>
</dbReference>
<evidence type="ECO:0000259" key="5">
    <source>
        <dbReference type="SMART" id="SM00822"/>
    </source>
</evidence>
<protein>
    <submittedName>
        <fullName evidence="6">SDR family NAD(P)-dependent oxidoreductase</fullName>
    </submittedName>
</protein>
<dbReference type="PANTHER" id="PTHR43391:SF14">
    <property type="entry name" value="DEHYDROGENASE_REDUCTASE SDR FAMILY PROTEIN 7-LIKE"/>
    <property type="match status" value="1"/>
</dbReference>
<dbReference type="Pfam" id="PF00106">
    <property type="entry name" value="adh_short"/>
    <property type="match status" value="1"/>
</dbReference>
<dbReference type="AlphaFoldDB" id="A0A6P2BZ85"/>
<evidence type="ECO:0000313" key="7">
    <source>
        <dbReference type="Proteomes" id="UP000460272"/>
    </source>
</evidence>
<evidence type="ECO:0000313" key="6">
    <source>
        <dbReference type="EMBL" id="TVZ04432.1"/>
    </source>
</evidence>
<dbReference type="EMBL" id="RPFW01000003">
    <property type="protein sequence ID" value="TVZ04432.1"/>
    <property type="molecule type" value="Genomic_DNA"/>
</dbReference>
<dbReference type="SMART" id="SM00822">
    <property type="entry name" value="PKS_KR"/>
    <property type="match status" value="1"/>
</dbReference>
<sequence>MPAGGAVSGLPDLDGKVAVVTGGASGIGKGIATRLAAEGARVIIADIQRDAMEATAAEIGALGVLTDVSDAQSVADLARAAVEAFGTVHVVCNNAGIGPLAPVADLTLDDWRWMLGVNLWGVIHGVHAFLPILKANREGGHIVNTASMAGLVAGPRLGAYAAAKYGVVGLTEVLAAELAADGSRVGASVLCPGTVRTSIGTSSRNRPADLPDAGFKDVDIELEDNPRYRWIYPDEAGSVVVRAIKRGDLYALTHPDWYPMVAERHAAIAAAFREQAAEAGFDAGLDAGVDAGTGTGPGAG</sequence>
<dbReference type="FunFam" id="3.40.50.720:FF:000084">
    <property type="entry name" value="Short-chain dehydrogenase reductase"/>
    <property type="match status" value="1"/>
</dbReference>
<dbReference type="Gene3D" id="3.40.50.720">
    <property type="entry name" value="NAD(P)-binding Rossmann-like Domain"/>
    <property type="match status" value="1"/>
</dbReference>
<feature type="domain" description="Ketoreductase" evidence="5">
    <location>
        <begin position="16"/>
        <end position="198"/>
    </location>
</feature>
<dbReference type="InterPro" id="IPR057326">
    <property type="entry name" value="KR_dom"/>
</dbReference>
<keyword evidence="3" id="KW-0560">Oxidoreductase</keyword>
<dbReference type="InterPro" id="IPR020904">
    <property type="entry name" value="Sc_DH/Rdtase_CS"/>
</dbReference>
<dbReference type="PANTHER" id="PTHR43391">
    <property type="entry name" value="RETINOL DEHYDROGENASE-RELATED"/>
    <property type="match status" value="1"/>
</dbReference>
<dbReference type="PROSITE" id="PS00061">
    <property type="entry name" value="ADH_SHORT"/>
    <property type="match status" value="1"/>
</dbReference>
<dbReference type="PRINTS" id="PR00080">
    <property type="entry name" value="SDRFAMILY"/>
</dbReference>
<evidence type="ECO:0000256" key="1">
    <source>
        <dbReference type="ARBA" id="ARBA00006484"/>
    </source>
</evidence>
<comment type="similarity">
    <text evidence="1 4">Belongs to the short-chain dehydrogenases/reductases (SDR) family.</text>
</comment>
<evidence type="ECO:0000256" key="4">
    <source>
        <dbReference type="RuleBase" id="RU000363"/>
    </source>
</evidence>
<dbReference type="GO" id="GO:0016491">
    <property type="term" value="F:oxidoreductase activity"/>
    <property type="evidence" value="ECO:0007669"/>
    <property type="project" value="UniProtKB-KW"/>
</dbReference>
<dbReference type="InterPro" id="IPR002347">
    <property type="entry name" value="SDR_fam"/>
</dbReference>
<name>A0A6P2BZ85_9ACTN</name>
<evidence type="ECO:0000256" key="2">
    <source>
        <dbReference type="ARBA" id="ARBA00022857"/>
    </source>
</evidence>
<dbReference type="PRINTS" id="PR00081">
    <property type="entry name" value="GDHRDH"/>
</dbReference>
<proteinExistence type="inferred from homology"/>
<gene>
    <name evidence="6" type="ORF">EAS64_18890</name>
</gene>
<organism evidence="6 7">
    <name type="scientific">Trebonia kvetii</name>
    <dbReference type="NCBI Taxonomy" id="2480626"/>
    <lineage>
        <taxon>Bacteria</taxon>
        <taxon>Bacillati</taxon>
        <taxon>Actinomycetota</taxon>
        <taxon>Actinomycetes</taxon>
        <taxon>Streptosporangiales</taxon>
        <taxon>Treboniaceae</taxon>
        <taxon>Trebonia</taxon>
    </lineage>
</organism>
<keyword evidence="7" id="KW-1185">Reference proteome</keyword>
<reference evidence="6 7" key="1">
    <citation type="submission" date="2018-11" db="EMBL/GenBank/DDBJ databases">
        <title>Trebonia kvetii gen.nov., sp.nov., a novel acidophilic actinobacterium, and proposal of the new actinobacterial family Treboniaceae fam. nov.</title>
        <authorList>
            <person name="Rapoport D."/>
            <person name="Sagova-Mareckova M."/>
            <person name="Sedlacek I."/>
            <person name="Provaznik J."/>
            <person name="Kralova S."/>
            <person name="Pavlinic D."/>
            <person name="Benes V."/>
            <person name="Kopecky J."/>
        </authorList>
    </citation>
    <scope>NUCLEOTIDE SEQUENCE [LARGE SCALE GENOMIC DNA]</scope>
    <source>
        <strain evidence="6 7">15Tr583</strain>
    </source>
</reference>
<evidence type="ECO:0000256" key="3">
    <source>
        <dbReference type="ARBA" id="ARBA00023002"/>
    </source>
</evidence>
<keyword evidence="2" id="KW-0521">NADP</keyword>
<dbReference type="InterPro" id="IPR036291">
    <property type="entry name" value="NAD(P)-bd_dom_sf"/>
</dbReference>
<accession>A0A6P2BZ85</accession>
<dbReference type="OrthoDB" id="9775296at2"/>
<dbReference type="Proteomes" id="UP000460272">
    <property type="component" value="Unassembled WGS sequence"/>
</dbReference>
<dbReference type="SUPFAM" id="SSF51735">
    <property type="entry name" value="NAD(P)-binding Rossmann-fold domains"/>
    <property type="match status" value="1"/>
</dbReference>
<dbReference type="CDD" id="cd05233">
    <property type="entry name" value="SDR_c"/>
    <property type="match status" value="1"/>
</dbReference>
<comment type="caution">
    <text evidence="6">The sequence shown here is derived from an EMBL/GenBank/DDBJ whole genome shotgun (WGS) entry which is preliminary data.</text>
</comment>